<keyword evidence="2" id="KW-0677">Repeat</keyword>
<evidence type="ECO:0000313" key="4">
    <source>
        <dbReference type="Proteomes" id="UP001178508"/>
    </source>
</evidence>
<dbReference type="InterPro" id="IPR011043">
    <property type="entry name" value="Gal_Oxase/kelch_b-propeller"/>
</dbReference>
<dbReference type="AlphaFoldDB" id="A0AAV1GZE2"/>
<keyword evidence="1" id="KW-0880">Kelch repeat</keyword>
<dbReference type="Pfam" id="PF24681">
    <property type="entry name" value="Kelch_KLHDC2_KLHL20_DRC7"/>
    <property type="match status" value="2"/>
</dbReference>
<dbReference type="PANTHER" id="PTHR46376:SF1">
    <property type="entry name" value="LEUCINE-ZIPPER-LIKE TRANSCRIPTIONAL REGULATOR 1"/>
    <property type="match status" value="1"/>
</dbReference>
<dbReference type="InterPro" id="IPR051568">
    <property type="entry name" value="LZTR1/Attractin"/>
</dbReference>
<protein>
    <submittedName>
        <fullName evidence="3">Ras guanine nucleotide exchange factor F</fullName>
    </submittedName>
</protein>
<dbReference type="Gene3D" id="2.120.10.80">
    <property type="entry name" value="Kelch-type beta propeller"/>
    <property type="match status" value="2"/>
</dbReference>
<dbReference type="Proteomes" id="UP001178508">
    <property type="component" value="Chromosome 18"/>
</dbReference>
<gene>
    <name evidence="3" type="ORF">XNOV1_A041262</name>
</gene>
<name>A0AAV1GZE2_XYRNO</name>
<organism evidence="3 4">
    <name type="scientific">Xyrichtys novacula</name>
    <name type="common">Pearly razorfish</name>
    <name type="synonym">Hemipteronotus novacula</name>
    <dbReference type="NCBI Taxonomy" id="13765"/>
    <lineage>
        <taxon>Eukaryota</taxon>
        <taxon>Metazoa</taxon>
        <taxon>Chordata</taxon>
        <taxon>Craniata</taxon>
        <taxon>Vertebrata</taxon>
        <taxon>Euteleostomi</taxon>
        <taxon>Actinopterygii</taxon>
        <taxon>Neopterygii</taxon>
        <taxon>Teleostei</taxon>
        <taxon>Neoteleostei</taxon>
        <taxon>Acanthomorphata</taxon>
        <taxon>Eupercaria</taxon>
        <taxon>Labriformes</taxon>
        <taxon>Labridae</taxon>
        <taxon>Xyrichtys</taxon>
    </lineage>
</organism>
<keyword evidence="4" id="KW-1185">Reference proteome</keyword>
<dbReference type="PANTHER" id="PTHR46376">
    <property type="entry name" value="LEUCINE-ZIPPER-LIKE TRANSCRIPTIONAL REGULATOR 1"/>
    <property type="match status" value="1"/>
</dbReference>
<evidence type="ECO:0000256" key="1">
    <source>
        <dbReference type="ARBA" id="ARBA00022441"/>
    </source>
</evidence>
<dbReference type="InterPro" id="IPR015915">
    <property type="entry name" value="Kelch-typ_b-propeller"/>
</dbReference>
<accession>A0AAV1GZE2</accession>
<proteinExistence type="predicted"/>
<evidence type="ECO:0000256" key="2">
    <source>
        <dbReference type="ARBA" id="ARBA00022737"/>
    </source>
</evidence>
<dbReference type="SUPFAM" id="SSF50965">
    <property type="entry name" value="Galactose oxidase, central domain"/>
    <property type="match status" value="1"/>
</dbReference>
<reference evidence="3" key="1">
    <citation type="submission" date="2023-08" db="EMBL/GenBank/DDBJ databases">
        <authorList>
            <person name="Alioto T."/>
            <person name="Alioto T."/>
            <person name="Gomez Garrido J."/>
        </authorList>
    </citation>
    <scope>NUCLEOTIDE SEQUENCE</scope>
</reference>
<dbReference type="GO" id="GO:0005794">
    <property type="term" value="C:Golgi apparatus"/>
    <property type="evidence" value="ECO:0007669"/>
    <property type="project" value="TreeGrafter"/>
</dbReference>
<sequence>MPVMSQSSPCLWTRLPQSRPSPCDRYKHACCSADGHVYVLGGRENSCLRDFWRYSVVCNEWTELSCSGEAAPEELEEHTMVAHEGFLYVFGGMLDSAYTKWRCSLWVFDIAKQRWVHSQGKKSSSQVKTQMPSNRKGHSAVVLGSDMLVYGGFVDMKGSSQEFWTLDFDTMAWSVLSGSQQGSSGPGPRHSHSAVVYQSCMYLFGGLKGLQEQRDLWRWNSTNRTWSSLRNKSGPSRLMGHSAVAYKDSMLLFGGGRSQNSPKNCLWRYSFTSLTWTQVPVLPGSTPPDKIHHCCIGLGPSYMSATCSSGSELHPRLLDGRSRPFKNKCFPAPLTFLGSDGGIELETFSSDRCYTKLTTSAERDKSNERLTGKEGQLIGNCLSFENKAFRKQWSCTEEDLLQQQEEEEEEEEEEGDIAQHLPDLLLVLGGRPYATHSPISTWQMTLTAS</sequence>
<evidence type="ECO:0000313" key="3">
    <source>
        <dbReference type="EMBL" id="CAJ1078596.1"/>
    </source>
</evidence>
<dbReference type="EMBL" id="OY660881">
    <property type="protein sequence ID" value="CAJ1078596.1"/>
    <property type="molecule type" value="Genomic_DNA"/>
</dbReference>